<dbReference type="Proteomes" id="UP000000305">
    <property type="component" value="Unassembled WGS sequence"/>
</dbReference>
<dbReference type="HOGENOM" id="CLU_1497726_0_0_1"/>
<gene>
    <name evidence="1" type="ORF">DAPPUDRAFT_261132</name>
</gene>
<dbReference type="EMBL" id="GL732669">
    <property type="protein sequence ID" value="EFX67740.1"/>
    <property type="molecule type" value="Genomic_DNA"/>
</dbReference>
<dbReference type="AlphaFoldDB" id="E9HKK8"/>
<dbReference type="InParanoid" id="E9HKK8"/>
<accession>E9HKK8</accession>
<evidence type="ECO:0000313" key="2">
    <source>
        <dbReference type="Proteomes" id="UP000000305"/>
    </source>
</evidence>
<name>E9HKK8_DAPPU</name>
<organism evidence="1 2">
    <name type="scientific">Daphnia pulex</name>
    <name type="common">Water flea</name>
    <dbReference type="NCBI Taxonomy" id="6669"/>
    <lineage>
        <taxon>Eukaryota</taxon>
        <taxon>Metazoa</taxon>
        <taxon>Ecdysozoa</taxon>
        <taxon>Arthropoda</taxon>
        <taxon>Crustacea</taxon>
        <taxon>Branchiopoda</taxon>
        <taxon>Diplostraca</taxon>
        <taxon>Cladocera</taxon>
        <taxon>Anomopoda</taxon>
        <taxon>Daphniidae</taxon>
        <taxon>Daphnia</taxon>
    </lineage>
</organism>
<protein>
    <submittedName>
        <fullName evidence="1">Uncharacterized protein</fullName>
    </submittedName>
</protein>
<dbReference type="KEGG" id="dpx:DAPPUDRAFT_261132"/>
<sequence length="180" mass="20320">MAFAEGTMPKKKESKVIDKINIWHGQTFGEEEGLLVLVSMDEFLKGIFRWQLPNNKESFPKLTPPTIDLFSLLANHSSFLTASSSTLLVLILQSLPSRGIRSSIVGPASPYSLNCLRIKTILHAISSTLIRLFLQYHSIPIQSRGCTRHFLDYFANSQSTWRTQLVLMVYAEAIVQLLHD</sequence>
<evidence type="ECO:0000313" key="1">
    <source>
        <dbReference type="EMBL" id="EFX67740.1"/>
    </source>
</evidence>
<reference evidence="1 2" key="1">
    <citation type="journal article" date="2011" name="Science">
        <title>The ecoresponsive genome of Daphnia pulex.</title>
        <authorList>
            <person name="Colbourne J.K."/>
            <person name="Pfrender M.E."/>
            <person name="Gilbert D."/>
            <person name="Thomas W.K."/>
            <person name="Tucker A."/>
            <person name="Oakley T.H."/>
            <person name="Tokishita S."/>
            <person name="Aerts A."/>
            <person name="Arnold G.J."/>
            <person name="Basu M.K."/>
            <person name="Bauer D.J."/>
            <person name="Caceres C.E."/>
            <person name="Carmel L."/>
            <person name="Casola C."/>
            <person name="Choi J.H."/>
            <person name="Detter J.C."/>
            <person name="Dong Q."/>
            <person name="Dusheyko S."/>
            <person name="Eads B.D."/>
            <person name="Frohlich T."/>
            <person name="Geiler-Samerotte K.A."/>
            <person name="Gerlach D."/>
            <person name="Hatcher P."/>
            <person name="Jogdeo S."/>
            <person name="Krijgsveld J."/>
            <person name="Kriventseva E.V."/>
            <person name="Kultz D."/>
            <person name="Laforsch C."/>
            <person name="Lindquist E."/>
            <person name="Lopez J."/>
            <person name="Manak J.R."/>
            <person name="Muller J."/>
            <person name="Pangilinan J."/>
            <person name="Patwardhan R.P."/>
            <person name="Pitluck S."/>
            <person name="Pritham E.J."/>
            <person name="Rechtsteiner A."/>
            <person name="Rho M."/>
            <person name="Rogozin I.B."/>
            <person name="Sakarya O."/>
            <person name="Salamov A."/>
            <person name="Schaack S."/>
            <person name="Shapiro H."/>
            <person name="Shiga Y."/>
            <person name="Skalitzky C."/>
            <person name="Smith Z."/>
            <person name="Souvorov A."/>
            <person name="Sung W."/>
            <person name="Tang Z."/>
            <person name="Tsuchiya D."/>
            <person name="Tu H."/>
            <person name="Vos H."/>
            <person name="Wang M."/>
            <person name="Wolf Y.I."/>
            <person name="Yamagata H."/>
            <person name="Yamada T."/>
            <person name="Ye Y."/>
            <person name="Shaw J.R."/>
            <person name="Andrews J."/>
            <person name="Crease T.J."/>
            <person name="Tang H."/>
            <person name="Lucas S.M."/>
            <person name="Robertson H.M."/>
            <person name="Bork P."/>
            <person name="Koonin E.V."/>
            <person name="Zdobnov E.M."/>
            <person name="Grigoriev I.V."/>
            <person name="Lynch M."/>
            <person name="Boore J.L."/>
        </authorList>
    </citation>
    <scope>NUCLEOTIDE SEQUENCE [LARGE SCALE GENOMIC DNA]</scope>
</reference>
<keyword evidence="2" id="KW-1185">Reference proteome</keyword>
<proteinExistence type="predicted"/>